<reference evidence="10 11" key="1">
    <citation type="journal article" date="2019" name="Int. J. Syst. Evol. Microbiol.">
        <title>The Global Catalogue of Microorganisms (GCM) 10K type strain sequencing project: providing services to taxonomists for standard genome sequencing and annotation.</title>
        <authorList>
            <consortium name="The Broad Institute Genomics Platform"/>
            <consortium name="The Broad Institute Genome Sequencing Center for Infectious Disease"/>
            <person name="Wu L."/>
            <person name="Ma J."/>
        </authorList>
    </citation>
    <scope>NUCLEOTIDE SEQUENCE [LARGE SCALE GENOMIC DNA]</scope>
    <source>
        <strain evidence="10 11">JCM 14326</strain>
    </source>
</reference>
<evidence type="ECO:0000256" key="6">
    <source>
        <dbReference type="ARBA" id="ARBA00023118"/>
    </source>
</evidence>
<evidence type="ECO:0000256" key="4">
    <source>
        <dbReference type="ARBA" id="ARBA00022741"/>
    </source>
</evidence>
<keyword evidence="2" id="KW-1003">Cell membrane</keyword>
<evidence type="ECO:0000259" key="9">
    <source>
        <dbReference type="Pfam" id="PF18967"/>
    </source>
</evidence>
<feature type="domain" description="Pycsar effector protein" evidence="9">
    <location>
        <begin position="37"/>
        <end position="184"/>
    </location>
</feature>
<keyword evidence="11" id="KW-1185">Reference proteome</keyword>
<evidence type="ECO:0000256" key="8">
    <source>
        <dbReference type="SAM" id="Phobius"/>
    </source>
</evidence>
<keyword evidence="7 8" id="KW-0472">Membrane</keyword>
<name>A0ABN2N715_9MICO</name>
<keyword evidence="4" id="KW-0547">Nucleotide-binding</keyword>
<sequence>MLGWWSGARVFREPRRVPEAPRPDGEPESGGSADAQFVQSMLQLTITNADVKTSVLVAAIALTFGVGTPTIPFAQALVPGAWLAVAGAMTGLAAIVLCGIAGIHLTLSLRPRMKNRDFSRYSLPDIVEASVDDLVATRVHDDRREAWIQAKNLADISAQKHAHIRKALAYYPLSVVLMVLAASIGIIVNGAPT</sequence>
<evidence type="ECO:0000256" key="3">
    <source>
        <dbReference type="ARBA" id="ARBA00022692"/>
    </source>
</evidence>
<comment type="caution">
    <text evidence="10">The sequence shown here is derived from an EMBL/GenBank/DDBJ whole genome shotgun (WGS) entry which is preliminary data.</text>
</comment>
<keyword evidence="3 8" id="KW-0812">Transmembrane</keyword>
<accession>A0ABN2N715</accession>
<dbReference type="Pfam" id="PF18967">
    <property type="entry name" value="PycTM"/>
    <property type="match status" value="1"/>
</dbReference>
<evidence type="ECO:0000313" key="11">
    <source>
        <dbReference type="Proteomes" id="UP001501094"/>
    </source>
</evidence>
<proteinExistence type="predicted"/>
<dbReference type="RefSeq" id="WP_344100379.1">
    <property type="nucleotide sequence ID" value="NZ_BAAANL010000002.1"/>
</dbReference>
<dbReference type="Proteomes" id="UP001501094">
    <property type="component" value="Unassembled WGS sequence"/>
</dbReference>
<organism evidence="10 11">
    <name type="scientific">Myceligenerans crystallogenes</name>
    <dbReference type="NCBI Taxonomy" id="316335"/>
    <lineage>
        <taxon>Bacteria</taxon>
        <taxon>Bacillati</taxon>
        <taxon>Actinomycetota</taxon>
        <taxon>Actinomycetes</taxon>
        <taxon>Micrococcales</taxon>
        <taxon>Promicromonosporaceae</taxon>
        <taxon>Myceligenerans</taxon>
    </lineage>
</organism>
<evidence type="ECO:0000313" key="10">
    <source>
        <dbReference type="EMBL" id="GAA1855795.1"/>
    </source>
</evidence>
<feature type="transmembrane region" description="Helical" evidence="8">
    <location>
        <begin position="168"/>
        <end position="188"/>
    </location>
</feature>
<protein>
    <recommendedName>
        <fullName evidence="9">Pycsar effector protein domain-containing protein</fullName>
    </recommendedName>
</protein>
<evidence type="ECO:0000256" key="7">
    <source>
        <dbReference type="ARBA" id="ARBA00023136"/>
    </source>
</evidence>
<dbReference type="InterPro" id="IPR043760">
    <property type="entry name" value="PycTM_dom"/>
</dbReference>
<gene>
    <name evidence="10" type="ORF">GCM10009751_10960</name>
</gene>
<evidence type="ECO:0000256" key="2">
    <source>
        <dbReference type="ARBA" id="ARBA00022475"/>
    </source>
</evidence>
<evidence type="ECO:0000256" key="5">
    <source>
        <dbReference type="ARBA" id="ARBA00022989"/>
    </source>
</evidence>
<keyword evidence="5 8" id="KW-1133">Transmembrane helix</keyword>
<evidence type="ECO:0000256" key="1">
    <source>
        <dbReference type="ARBA" id="ARBA00004236"/>
    </source>
</evidence>
<feature type="transmembrane region" description="Helical" evidence="8">
    <location>
        <begin position="55"/>
        <end position="75"/>
    </location>
</feature>
<dbReference type="EMBL" id="BAAANL010000002">
    <property type="protein sequence ID" value="GAA1855795.1"/>
    <property type="molecule type" value="Genomic_DNA"/>
</dbReference>
<feature type="transmembrane region" description="Helical" evidence="8">
    <location>
        <begin position="81"/>
        <end position="107"/>
    </location>
</feature>
<comment type="subcellular location">
    <subcellularLocation>
        <location evidence="1">Cell membrane</location>
    </subcellularLocation>
</comment>
<keyword evidence="6" id="KW-0051">Antiviral defense</keyword>